<gene>
    <name evidence="2" type="ORF">OHK93_000954</name>
</gene>
<feature type="compositionally biased region" description="Low complexity" evidence="1">
    <location>
        <begin position="227"/>
        <end position="237"/>
    </location>
</feature>
<feature type="region of interest" description="Disordered" evidence="1">
    <location>
        <begin position="42"/>
        <end position="74"/>
    </location>
</feature>
<evidence type="ECO:0008006" key="4">
    <source>
        <dbReference type="Google" id="ProtNLM"/>
    </source>
</evidence>
<organism evidence="2 3">
    <name type="scientific">Ramalina farinacea</name>
    <dbReference type="NCBI Taxonomy" id="258253"/>
    <lineage>
        <taxon>Eukaryota</taxon>
        <taxon>Fungi</taxon>
        <taxon>Dikarya</taxon>
        <taxon>Ascomycota</taxon>
        <taxon>Pezizomycotina</taxon>
        <taxon>Lecanoromycetes</taxon>
        <taxon>OSLEUM clade</taxon>
        <taxon>Lecanoromycetidae</taxon>
        <taxon>Lecanorales</taxon>
        <taxon>Lecanorineae</taxon>
        <taxon>Ramalinaceae</taxon>
        <taxon>Ramalina</taxon>
    </lineage>
</organism>
<dbReference type="Proteomes" id="UP001161017">
    <property type="component" value="Unassembled WGS sequence"/>
</dbReference>
<feature type="compositionally biased region" description="Low complexity" evidence="1">
    <location>
        <begin position="100"/>
        <end position="113"/>
    </location>
</feature>
<evidence type="ECO:0000313" key="2">
    <source>
        <dbReference type="EMBL" id="MDI1489756.1"/>
    </source>
</evidence>
<feature type="compositionally biased region" description="Basic residues" evidence="1">
    <location>
        <begin position="1"/>
        <end position="17"/>
    </location>
</feature>
<feature type="region of interest" description="Disordered" evidence="1">
    <location>
        <begin position="144"/>
        <end position="178"/>
    </location>
</feature>
<keyword evidence="3" id="KW-1185">Reference proteome</keyword>
<protein>
    <recommendedName>
        <fullName evidence="4">C2H2-type domain-containing protein</fullName>
    </recommendedName>
</protein>
<dbReference type="EMBL" id="JAPUFD010000010">
    <property type="protein sequence ID" value="MDI1489756.1"/>
    <property type="molecule type" value="Genomic_DNA"/>
</dbReference>
<proteinExistence type="predicted"/>
<feature type="region of interest" description="Disordered" evidence="1">
    <location>
        <begin position="1"/>
        <end position="27"/>
    </location>
</feature>
<sequence>MSRKRPSTHSHRSRSPGHHSLSVTQASLEDFHLGDTASDPYLSVPSAYTSSSHDRRQSSNTRAGSSSDYLQAPYDTGSYSTLQYPSFDPDPFPFLEEESSFPTGASGSSSTMSGYPYSQDIASSAEYRGSGGYVTTSSAQGKFFLSSPSHPASDSRRQTIPTPAQKPPYHARNRVPRSAERARPILTIIHPRFIAAALEATGSPSYTYPGGGYTTAPPYSTYSGSTLGPQSAYGSSGHSRRSGGAGTPHADPVILEQPKKPQCWEHGCNGRYFSTFSNLLRHQREKSGTSHKSVCHRCGAEFTRKTARDGHLAHDKCKGGRRERD</sequence>
<feature type="region of interest" description="Disordered" evidence="1">
    <location>
        <begin position="91"/>
        <end position="113"/>
    </location>
</feature>
<reference evidence="2" key="1">
    <citation type="journal article" date="2023" name="Genome Biol. Evol.">
        <title>First Whole Genome Sequence and Flow Cytometry Genome Size Data for the Lichen-Forming Fungus Ramalina farinacea (Ascomycota).</title>
        <authorList>
            <person name="Llewellyn T."/>
            <person name="Mian S."/>
            <person name="Hill R."/>
            <person name="Leitch I.J."/>
            <person name="Gaya E."/>
        </authorList>
    </citation>
    <scope>NUCLEOTIDE SEQUENCE</scope>
    <source>
        <strain evidence="2">LIQ254RAFAR</strain>
    </source>
</reference>
<name>A0AA43QNJ8_9LECA</name>
<feature type="region of interest" description="Disordered" evidence="1">
    <location>
        <begin position="227"/>
        <end position="253"/>
    </location>
</feature>
<evidence type="ECO:0000256" key="1">
    <source>
        <dbReference type="SAM" id="MobiDB-lite"/>
    </source>
</evidence>
<dbReference type="AlphaFoldDB" id="A0AA43QNJ8"/>
<comment type="caution">
    <text evidence="2">The sequence shown here is derived from an EMBL/GenBank/DDBJ whole genome shotgun (WGS) entry which is preliminary data.</text>
</comment>
<accession>A0AA43QNJ8</accession>
<evidence type="ECO:0000313" key="3">
    <source>
        <dbReference type="Proteomes" id="UP001161017"/>
    </source>
</evidence>
<feature type="compositionally biased region" description="Polar residues" evidence="1">
    <location>
        <begin position="58"/>
        <end position="69"/>
    </location>
</feature>
<feature type="compositionally biased region" description="Polar residues" evidence="1">
    <location>
        <begin position="144"/>
        <end position="162"/>
    </location>
</feature>